<organism evidence="2 3">
    <name type="scientific">Spirochaeta lutea</name>
    <dbReference type="NCBI Taxonomy" id="1480694"/>
    <lineage>
        <taxon>Bacteria</taxon>
        <taxon>Pseudomonadati</taxon>
        <taxon>Spirochaetota</taxon>
        <taxon>Spirochaetia</taxon>
        <taxon>Spirochaetales</taxon>
        <taxon>Spirochaetaceae</taxon>
        <taxon>Spirochaeta</taxon>
    </lineage>
</organism>
<comment type="caution">
    <text evidence="2">The sequence shown here is derived from an EMBL/GenBank/DDBJ whole genome shotgun (WGS) entry which is preliminary data.</text>
</comment>
<evidence type="ECO:0000313" key="2">
    <source>
        <dbReference type="EMBL" id="KGE73849.1"/>
    </source>
</evidence>
<dbReference type="OrthoDB" id="9967483at2"/>
<dbReference type="EMBL" id="JNUP01000003">
    <property type="protein sequence ID" value="KGE73849.1"/>
    <property type="molecule type" value="Genomic_DNA"/>
</dbReference>
<accession>A0A098R1M5</accession>
<sequence length="111" mass="12345">MKRELSVLPLPRDCTIAHIPELLKTCKALIQKKSPIMVQTGDVESMDLSGIQILLALKKTQATRSLELAFTEPLSTSFVKALTDAGIIQQEHLTPQELGKIFDQWVEEGMV</sequence>
<evidence type="ECO:0000259" key="1">
    <source>
        <dbReference type="Pfam" id="PF13466"/>
    </source>
</evidence>
<protein>
    <recommendedName>
        <fullName evidence="1">MlaB-like STAS domain-containing protein</fullName>
    </recommendedName>
</protein>
<feature type="domain" description="MlaB-like STAS" evidence="1">
    <location>
        <begin position="10"/>
        <end position="72"/>
    </location>
</feature>
<evidence type="ECO:0000313" key="3">
    <source>
        <dbReference type="Proteomes" id="UP000029692"/>
    </source>
</evidence>
<dbReference type="RefSeq" id="WP_037544881.1">
    <property type="nucleotide sequence ID" value="NZ_JNUP01000003.1"/>
</dbReference>
<reference evidence="2 3" key="1">
    <citation type="submission" date="2014-05" db="EMBL/GenBank/DDBJ databases">
        <title>De novo Genome Sequence of Spirocheata sp.</title>
        <authorList>
            <person name="Shivani Y."/>
            <person name="Subhash Y."/>
            <person name="Tushar L."/>
            <person name="Sasikala C."/>
            <person name="Ramana C.V."/>
        </authorList>
    </citation>
    <scope>NUCLEOTIDE SEQUENCE [LARGE SCALE GENOMIC DNA]</scope>
    <source>
        <strain evidence="2 3">JC230</strain>
    </source>
</reference>
<dbReference type="Proteomes" id="UP000029692">
    <property type="component" value="Unassembled WGS sequence"/>
</dbReference>
<dbReference type="SUPFAM" id="SSF52091">
    <property type="entry name" value="SpoIIaa-like"/>
    <property type="match status" value="1"/>
</dbReference>
<dbReference type="InterPro" id="IPR036513">
    <property type="entry name" value="STAS_dom_sf"/>
</dbReference>
<dbReference type="STRING" id="1480694.DC28_01145"/>
<dbReference type="AlphaFoldDB" id="A0A098R1M5"/>
<dbReference type="Gene3D" id="3.30.750.24">
    <property type="entry name" value="STAS domain"/>
    <property type="match status" value="1"/>
</dbReference>
<dbReference type="Pfam" id="PF13466">
    <property type="entry name" value="STAS_2"/>
    <property type="match status" value="1"/>
</dbReference>
<gene>
    <name evidence="2" type="ORF">DC28_01145</name>
</gene>
<name>A0A098R1M5_9SPIO</name>
<proteinExistence type="predicted"/>
<keyword evidence="3" id="KW-1185">Reference proteome</keyword>
<dbReference type="InterPro" id="IPR058548">
    <property type="entry name" value="MlaB-like_STAS"/>
</dbReference>